<organism evidence="2 3">
    <name type="scientific">Vanrija pseudolonga</name>
    <dbReference type="NCBI Taxonomy" id="143232"/>
    <lineage>
        <taxon>Eukaryota</taxon>
        <taxon>Fungi</taxon>
        <taxon>Dikarya</taxon>
        <taxon>Basidiomycota</taxon>
        <taxon>Agaricomycotina</taxon>
        <taxon>Tremellomycetes</taxon>
        <taxon>Trichosporonales</taxon>
        <taxon>Trichosporonaceae</taxon>
        <taxon>Vanrija</taxon>
    </lineage>
</organism>
<accession>A0AAF0YFV3</accession>
<dbReference type="AlphaFoldDB" id="A0AAF0YFV3"/>
<evidence type="ECO:0000313" key="2">
    <source>
        <dbReference type="EMBL" id="WOO83049.1"/>
    </source>
</evidence>
<dbReference type="GeneID" id="87809750"/>
<dbReference type="Proteomes" id="UP000827549">
    <property type="component" value="Chromosome 4"/>
</dbReference>
<feature type="compositionally biased region" description="Low complexity" evidence="1">
    <location>
        <begin position="257"/>
        <end position="266"/>
    </location>
</feature>
<evidence type="ECO:0000313" key="3">
    <source>
        <dbReference type="Proteomes" id="UP000827549"/>
    </source>
</evidence>
<dbReference type="EMBL" id="CP086717">
    <property type="protein sequence ID" value="WOO83049.1"/>
    <property type="molecule type" value="Genomic_DNA"/>
</dbReference>
<name>A0AAF0YFV3_9TREE</name>
<protein>
    <submittedName>
        <fullName evidence="2">Uncharacterized protein</fullName>
    </submittedName>
</protein>
<feature type="compositionally biased region" description="Acidic residues" evidence="1">
    <location>
        <begin position="267"/>
        <end position="277"/>
    </location>
</feature>
<keyword evidence="3" id="KW-1185">Reference proteome</keyword>
<evidence type="ECO:0000256" key="1">
    <source>
        <dbReference type="SAM" id="MobiDB-lite"/>
    </source>
</evidence>
<feature type="region of interest" description="Disordered" evidence="1">
    <location>
        <begin position="256"/>
        <end position="277"/>
    </location>
</feature>
<gene>
    <name evidence="2" type="ORF">LOC62_04G006528</name>
</gene>
<reference evidence="2" key="1">
    <citation type="submission" date="2023-10" db="EMBL/GenBank/DDBJ databases">
        <authorList>
            <person name="Noh H."/>
        </authorList>
    </citation>
    <scope>NUCLEOTIDE SEQUENCE</scope>
    <source>
        <strain evidence="2">DUCC4014</strain>
    </source>
</reference>
<dbReference type="RefSeq" id="XP_062629081.1">
    <property type="nucleotide sequence ID" value="XM_062773097.1"/>
</dbReference>
<sequence>MKITSTGYWRDWEPFRIVAKNTTGALPRFDTTIQSTIDGRQLNNGIIALTADKASNKVEDCEWVDEQCGNLYEMNYKFSPILFIEDGPLPREHLFYGSIVVVLEAGHGEESFTRKTKSTGKKPLGILDKAIQDQTTDAFVDGKVAGLAPPTEDRYPYTRNMAIPTATVVFKYGTRAMLVKNGILPSVTATSARPHPYHKRVAVKTGPVRGLTKSSYGGKEFKANPNPLTVIYDPEDDDGISPSNLQDILIDVNFTIEDSSSSSDNAASDEDSDSELE</sequence>
<proteinExistence type="predicted"/>